<sequence length="649" mass="68112">MDTLQFIDINATTALILFLVGFVGGMVSGFIGSGGAFVLTPAMMSLGVPGVIAVASNMAHKFPKSLVGAIKRNRYGQVDIKLGLVMGVFAEAGVFFGKGLMVDIRDALGGAGTNLYVSAVFVVVLGIVGGFVLRDAIREKRGEATQGEPKQLNKVARWVRTLNIPGTMIHFKSINARISFIVIAPLGFATGMLASTIAVGGFIGVPAMIYILGLPALMASATELVIAFVMGMGGSLFYALDGFVDIRLAMIILAGSLFGIQIGAIGTTYVKDHVVKFVMATIMLLVLVSRFFYIPGYLGELGFTAELAPDTRSVLDGIGQGILAFALLFGAVMILKALMQGIREHRLATEAAAAAAPATPAVAPAAAEAGQLSPLGRFERFLVASDGSEFSAAAVREALGMAAKCGAEVHVMSLLATGAEHEALGESILKQELEMVQSNLDRIRTEAEAAGIKCQTHAIHGRAVDEEIVALADQVQADLIIMGRRGRRGLARLMLGHATAQVIGSAHCSVLVVPRAAHIEGRHLVLATDGSRYADAAAVTAARLAQFCDARVSVVSVTTPSHGPERRTEAQQAVDRVVEHMRNEGTEVEGLVQEGVPSEVITGLARERNADLIVTGSHGRSGLERVLIGSVSERILNETPCAVLVVKTG</sequence>
<evidence type="ECO:0000256" key="7">
    <source>
        <dbReference type="RuleBase" id="RU363041"/>
    </source>
</evidence>
<comment type="subcellular location">
    <subcellularLocation>
        <location evidence="7">Cell membrane</location>
        <topology evidence="7">Multi-pass membrane protein</topology>
    </subcellularLocation>
    <subcellularLocation>
        <location evidence="1">Membrane</location>
        <topology evidence="1">Multi-pass membrane protein</topology>
    </subcellularLocation>
</comment>
<evidence type="ECO:0000256" key="6">
    <source>
        <dbReference type="ARBA" id="ARBA00023136"/>
    </source>
</evidence>
<dbReference type="PANTHER" id="PTHR43701">
    <property type="entry name" value="MEMBRANE TRANSPORTER PROTEIN MJ0441-RELATED"/>
    <property type="match status" value="1"/>
</dbReference>
<organism evidence="9 10">
    <name type="scientific">Thiohalobacter thiocyanaticus</name>
    <dbReference type="NCBI Taxonomy" id="585455"/>
    <lineage>
        <taxon>Bacteria</taxon>
        <taxon>Pseudomonadati</taxon>
        <taxon>Pseudomonadota</taxon>
        <taxon>Gammaproteobacteria</taxon>
        <taxon>Thiohalobacterales</taxon>
        <taxon>Thiohalobacteraceae</taxon>
        <taxon>Thiohalobacter</taxon>
    </lineage>
</organism>
<evidence type="ECO:0000313" key="9">
    <source>
        <dbReference type="EMBL" id="BAZ92702.1"/>
    </source>
</evidence>
<dbReference type="Proteomes" id="UP000218765">
    <property type="component" value="Chromosome"/>
</dbReference>
<reference evidence="9 10" key="1">
    <citation type="submission" date="2017-05" db="EMBL/GenBank/DDBJ databases">
        <title>Thiocyanate degradation by Thiohalobacter thiocyanaticus FOKN1.</title>
        <authorList>
            <person name="Oshiki M."/>
            <person name="Fukushima T."/>
            <person name="Kawano S."/>
            <person name="Nakagawa J."/>
        </authorList>
    </citation>
    <scope>NUCLEOTIDE SEQUENCE [LARGE SCALE GENOMIC DNA]</scope>
    <source>
        <strain evidence="9 10">FOKN1</strain>
    </source>
</reference>
<dbReference type="OrthoDB" id="9792500at2"/>
<feature type="transmembrane region" description="Helical" evidence="7">
    <location>
        <begin position="12"/>
        <end position="31"/>
    </location>
</feature>
<dbReference type="Pfam" id="PF00582">
    <property type="entry name" value="Usp"/>
    <property type="match status" value="2"/>
</dbReference>
<dbReference type="InterPro" id="IPR014729">
    <property type="entry name" value="Rossmann-like_a/b/a_fold"/>
</dbReference>
<feature type="transmembrane region" description="Helical" evidence="7">
    <location>
        <begin position="246"/>
        <end position="270"/>
    </location>
</feature>
<dbReference type="InterPro" id="IPR006016">
    <property type="entry name" value="UspA"/>
</dbReference>
<dbReference type="InterPro" id="IPR051598">
    <property type="entry name" value="TSUP/Inactive_protease-like"/>
</dbReference>
<dbReference type="Pfam" id="PF01925">
    <property type="entry name" value="TauE"/>
    <property type="match status" value="1"/>
</dbReference>
<dbReference type="CDD" id="cd00293">
    <property type="entry name" value="USP-like"/>
    <property type="match status" value="2"/>
</dbReference>
<dbReference type="SUPFAM" id="SSF52402">
    <property type="entry name" value="Adenine nucleotide alpha hydrolases-like"/>
    <property type="match status" value="2"/>
</dbReference>
<dbReference type="KEGG" id="ttc:FOKN1_0298"/>
<dbReference type="AlphaFoldDB" id="A0A1Z4VMP3"/>
<feature type="transmembrane region" description="Helical" evidence="7">
    <location>
        <begin position="80"/>
        <end position="101"/>
    </location>
</feature>
<keyword evidence="6 7" id="KW-0472">Membrane</keyword>
<comment type="similarity">
    <text evidence="3 7">Belongs to the 4-toluene sulfonate uptake permease (TSUP) (TC 2.A.102) family.</text>
</comment>
<feature type="domain" description="UspA" evidence="8">
    <location>
        <begin position="522"/>
        <end position="647"/>
    </location>
</feature>
<dbReference type="Gene3D" id="3.40.50.620">
    <property type="entry name" value="HUPs"/>
    <property type="match status" value="2"/>
</dbReference>
<feature type="transmembrane region" description="Helical" evidence="7">
    <location>
        <begin position="37"/>
        <end position="59"/>
    </location>
</feature>
<feature type="domain" description="UspA" evidence="8">
    <location>
        <begin position="378"/>
        <end position="514"/>
    </location>
</feature>
<evidence type="ECO:0000313" key="10">
    <source>
        <dbReference type="Proteomes" id="UP000218765"/>
    </source>
</evidence>
<protein>
    <recommendedName>
        <fullName evidence="7">Probable membrane transporter protein</fullName>
    </recommendedName>
</protein>
<dbReference type="EMBL" id="AP018052">
    <property type="protein sequence ID" value="BAZ92702.1"/>
    <property type="molecule type" value="Genomic_DNA"/>
</dbReference>
<feature type="transmembrane region" description="Helical" evidence="7">
    <location>
        <begin position="318"/>
        <end position="338"/>
    </location>
</feature>
<keyword evidence="4 7" id="KW-0812">Transmembrane</keyword>
<evidence type="ECO:0000259" key="8">
    <source>
        <dbReference type="Pfam" id="PF00582"/>
    </source>
</evidence>
<proteinExistence type="inferred from homology"/>
<dbReference type="InterPro" id="IPR002781">
    <property type="entry name" value="TM_pro_TauE-like"/>
</dbReference>
<keyword evidence="10" id="KW-1185">Reference proteome</keyword>
<dbReference type="GO" id="GO:0005886">
    <property type="term" value="C:plasma membrane"/>
    <property type="evidence" value="ECO:0007669"/>
    <property type="project" value="UniProtKB-SubCell"/>
</dbReference>
<evidence type="ECO:0000256" key="3">
    <source>
        <dbReference type="ARBA" id="ARBA00009142"/>
    </source>
</evidence>
<keyword evidence="7" id="KW-1003">Cell membrane</keyword>
<comment type="similarity">
    <text evidence="2">Belongs to the universal stress protein A family.</text>
</comment>
<dbReference type="PRINTS" id="PR01438">
    <property type="entry name" value="UNVRSLSTRESS"/>
</dbReference>
<evidence type="ECO:0000256" key="5">
    <source>
        <dbReference type="ARBA" id="ARBA00022989"/>
    </source>
</evidence>
<name>A0A1Z4VMP3_9GAMM</name>
<feature type="transmembrane region" description="Helical" evidence="7">
    <location>
        <begin position="113"/>
        <end position="133"/>
    </location>
</feature>
<keyword evidence="5 7" id="KW-1133">Transmembrane helix</keyword>
<evidence type="ECO:0000256" key="4">
    <source>
        <dbReference type="ARBA" id="ARBA00022692"/>
    </source>
</evidence>
<accession>A0A1Z4VMP3</accession>
<gene>
    <name evidence="9" type="ORF">FOKN1_0298</name>
</gene>
<evidence type="ECO:0000256" key="2">
    <source>
        <dbReference type="ARBA" id="ARBA00008791"/>
    </source>
</evidence>
<feature type="transmembrane region" description="Helical" evidence="7">
    <location>
        <begin position="277"/>
        <end position="298"/>
    </location>
</feature>
<feature type="transmembrane region" description="Helical" evidence="7">
    <location>
        <begin position="224"/>
        <end position="240"/>
    </location>
</feature>
<feature type="transmembrane region" description="Helical" evidence="7">
    <location>
        <begin position="174"/>
        <end position="191"/>
    </location>
</feature>
<evidence type="ECO:0000256" key="1">
    <source>
        <dbReference type="ARBA" id="ARBA00004141"/>
    </source>
</evidence>
<dbReference type="PANTHER" id="PTHR43701:SF12">
    <property type="entry name" value="MEMBRANE TRANSPORTER PROTEIN YTNM-RELATED"/>
    <property type="match status" value="1"/>
</dbReference>
<dbReference type="InterPro" id="IPR006015">
    <property type="entry name" value="Universal_stress_UspA"/>
</dbReference>
<dbReference type="RefSeq" id="WP_096364025.1">
    <property type="nucleotide sequence ID" value="NZ_AP018052.1"/>
</dbReference>